<dbReference type="RefSeq" id="WP_322347531.1">
    <property type="nucleotide sequence ID" value="NZ_CP129968.2"/>
</dbReference>
<gene>
    <name evidence="2" type="ORF">QYS47_12320</name>
</gene>
<dbReference type="PROSITE" id="PS51257">
    <property type="entry name" value="PROKAR_LIPOPROTEIN"/>
    <property type="match status" value="1"/>
</dbReference>
<reference evidence="2" key="1">
    <citation type="submission" date="2023-08" db="EMBL/GenBank/DDBJ databases">
        <title>Comparative genomics and taxonomic characterization of three novel marine species of genus Marivirga.</title>
        <authorList>
            <person name="Muhammad N."/>
            <person name="Kim S.-G."/>
        </authorList>
    </citation>
    <scope>NUCLEOTIDE SEQUENCE</scope>
    <source>
        <strain evidence="2">BKB1-2</strain>
    </source>
</reference>
<feature type="compositionally biased region" description="Basic and acidic residues" evidence="1">
    <location>
        <begin position="24"/>
        <end position="34"/>
    </location>
</feature>
<dbReference type="EMBL" id="CP129968">
    <property type="protein sequence ID" value="WKK82727.2"/>
    <property type="molecule type" value="Genomic_DNA"/>
</dbReference>
<organism evidence="2">
    <name type="scientific">Marivirga arenosa</name>
    <dbReference type="NCBI Taxonomy" id="3059076"/>
    <lineage>
        <taxon>Bacteria</taxon>
        <taxon>Pseudomonadati</taxon>
        <taxon>Bacteroidota</taxon>
        <taxon>Cytophagia</taxon>
        <taxon>Cytophagales</taxon>
        <taxon>Marivirgaceae</taxon>
        <taxon>Marivirga</taxon>
    </lineage>
</organism>
<protein>
    <recommendedName>
        <fullName evidence="3">Lipoprotein</fullName>
    </recommendedName>
</protein>
<dbReference type="KEGG" id="marp:QYS47_12320"/>
<evidence type="ECO:0008006" key="3">
    <source>
        <dbReference type="Google" id="ProtNLM"/>
    </source>
</evidence>
<proteinExistence type="predicted"/>
<name>A0AA49GDS8_9BACT</name>
<accession>A0AA49GDS8</accession>
<sequence length="256" mass="29683">MKKLALIITIISFVFACQTKEKSQEQESETKTVEKGPQFKPENSDEEAIELADKVMQAHGGKEAWNNTRYIAWNFLGFRDLIWDKYTGDVRIDFPRENSTYLININDNTGKVKIGDRELSKGDSLDQYIERGKQIWVNDSYWLVFPFKFKDPGVSLTYHGQDTTLSGKDAEVISLTFEQVGFTPQNKYNAYIEPETHMILQWDYYQNASDSAASFSNEWSDYKKYGDIYLSSGRGERSLNDIKVAQEWDKTVFEQF</sequence>
<dbReference type="AlphaFoldDB" id="A0AA49GDS8"/>
<evidence type="ECO:0000256" key="1">
    <source>
        <dbReference type="SAM" id="MobiDB-lite"/>
    </source>
</evidence>
<evidence type="ECO:0000313" key="2">
    <source>
        <dbReference type="EMBL" id="WKK82727.2"/>
    </source>
</evidence>
<dbReference type="Proteomes" id="UP001232019">
    <property type="component" value="Chromosome"/>
</dbReference>
<feature type="region of interest" description="Disordered" evidence="1">
    <location>
        <begin position="24"/>
        <end position="44"/>
    </location>
</feature>